<dbReference type="InterPro" id="IPR050280">
    <property type="entry name" value="OMP_Chaperone_SurA"/>
</dbReference>
<dbReference type="Pfam" id="PF00639">
    <property type="entry name" value="Rotamase"/>
    <property type="match status" value="1"/>
</dbReference>
<gene>
    <name evidence="12" type="ORF">GGQ89_000820</name>
    <name evidence="13" type="ORF">JYA60_11935</name>
</gene>
<keyword evidence="6 9" id="KW-0413">Isomerase</keyword>
<dbReference type="EMBL" id="JAFHKU010000131">
    <property type="protein sequence ID" value="MBN3558935.1"/>
    <property type="molecule type" value="Genomic_DNA"/>
</dbReference>
<dbReference type="Proteomes" id="UP000704529">
    <property type="component" value="Unassembled WGS sequence"/>
</dbReference>
<dbReference type="Gene3D" id="1.10.4030.10">
    <property type="entry name" value="Porin chaperone SurA, peptide-binding domain"/>
    <property type="match status" value="1"/>
</dbReference>
<reference evidence="12 14" key="1">
    <citation type="submission" date="2020-08" db="EMBL/GenBank/DDBJ databases">
        <title>Genomic Encyclopedia of Type Strains, Phase IV (KMG-IV): sequencing the most valuable type-strain genomes for metagenomic binning, comparative biology and taxonomic classification.</title>
        <authorList>
            <person name="Goeker M."/>
        </authorList>
    </citation>
    <scope>NUCLEOTIDE SEQUENCE [LARGE SCALE GENOMIC DNA]</scope>
    <source>
        <strain evidence="12 14">DSM 14562</strain>
    </source>
</reference>
<evidence type="ECO:0000256" key="7">
    <source>
        <dbReference type="ARBA" id="ARBA00030642"/>
    </source>
</evidence>
<evidence type="ECO:0000313" key="14">
    <source>
        <dbReference type="Proteomes" id="UP000584663"/>
    </source>
</evidence>
<evidence type="ECO:0000256" key="8">
    <source>
        <dbReference type="ARBA" id="ARBA00031484"/>
    </source>
</evidence>
<reference evidence="13" key="2">
    <citation type="submission" date="2021-01" db="EMBL/GenBank/DDBJ databases">
        <title>Genome Sequencing of Type Strains.</title>
        <authorList>
            <person name="Lemaire J.F."/>
            <person name="Inderbitzin P."/>
            <person name="Collins S.B."/>
            <person name="Wespe N."/>
            <person name="Knight-Connoni V."/>
        </authorList>
    </citation>
    <scope>NUCLEOTIDE SEQUENCE</scope>
    <source>
        <strain evidence="13">DSM 14562</strain>
    </source>
</reference>
<dbReference type="InterPro" id="IPR015391">
    <property type="entry name" value="SurA_N"/>
</dbReference>
<dbReference type="InterPro" id="IPR046357">
    <property type="entry name" value="PPIase_dom_sf"/>
</dbReference>
<comment type="caution">
    <text evidence="13">The sequence shown here is derived from an EMBL/GenBank/DDBJ whole genome shotgun (WGS) entry which is preliminary data.</text>
</comment>
<evidence type="ECO:0000313" key="15">
    <source>
        <dbReference type="Proteomes" id="UP000704529"/>
    </source>
</evidence>
<dbReference type="Gene3D" id="3.10.50.40">
    <property type="match status" value="1"/>
</dbReference>
<organism evidence="13 15">
    <name type="scientific">Sphingomonas yabuuchiae</name>
    <dbReference type="NCBI Taxonomy" id="172044"/>
    <lineage>
        <taxon>Bacteria</taxon>
        <taxon>Pseudomonadati</taxon>
        <taxon>Pseudomonadota</taxon>
        <taxon>Alphaproteobacteria</taxon>
        <taxon>Sphingomonadales</taxon>
        <taxon>Sphingomonadaceae</taxon>
        <taxon>Sphingomonas</taxon>
    </lineage>
</organism>
<dbReference type="RefSeq" id="WP_172839666.1">
    <property type="nucleotide sequence ID" value="NZ_JACHNX010000002.1"/>
</dbReference>
<feature type="domain" description="PpiC" evidence="11">
    <location>
        <begin position="225"/>
        <end position="323"/>
    </location>
</feature>
<dbReference type="InterPro" id="IPR027304">
    <property type="entry name" value="Trigger_fact/SurA_dom_sf"/>
</dbReference>
<evidence type="ECO:0000256" key="2">
    <source>
        <dbReference type="ARBA" id="ARBA00022729"/>
    </source>
</evidence>
<evidence type="ECO:0000256" key="4">
    <source>
        <dbReference type="ARBA" id="ARBA00023110"/>
    </source>
</evidence>
<dbReference type="PANTHER" id="PTHR47637">
    <property type="entry name" value="CHAPERONE SURA"/>
    <property type="match status" value="1"/>
</dbReference>
<protein>
    <recommendedName>
        <fullName evidence="1">Parvulin-like PPIase</fullName>
    </recommendedName>
    <alternativeName>
        <fullName evidence="7">Peptidyl-prolyl cis-trans isomerase plp</fullName>
    </alternativeName>
    <alternativeName>
        <fullName evidence="8">Rotamase plp</fullName>
    </alternativeName>
</protein>
<evidence type="ECO:0000256" key="1">
    <source>
        <dbReference type="ARBA" id="ARBA00018370"/>
    </source>
</evidence>
<evidence type="ECO:0000313" key="13">
    <source>
        <dbReference type="EMBL" id="MBN3558935.1"/>
    </source>
</evidence>
<evidence type="ECO:0000256" key="3">
    <source>
        <dbReference type="ARBA" id="ARBA00022764"/>
    </source>
</evidence>
<evidence type="ECO:0000256" key="6">
    <source>
        <dbReference type="ARBA" id="ARBA00023235"/>
    </source>
</evidence>
<dbReference type="AlphaFoldDB" id="A0AA40ZYS9"/>
<name>A0AA40ZYS9_9SPHN</name>
<feature type="signal peptide" evidence="10">
    <location>
        <begin position="1"/>
        <end position="50"/>
    </location>
</feature>
<evidence type="ECO:0000256" key="9">
    <source>
        <dbReference type="PROSITE-ProRule" id="PRU00278"/>
    </source>
</evidence>
<keyword evidence="2 10" id="KW-0732">Signal</keyword>
<keyword evidence="5" id="KW-0143">Chaperone</keyword>
<dbReference type="PANTHER" id="PTHR47637:SF1">
    <property type="entry name" value="CHAPERONE SURA"/>
    <property type="match status" value="1"/>
</dbReference>
<sequence>MGEAYRDGYAPSSGAMGITDTVKHDIRTKGRGIRAGATLMLVALATGALAQTVPDQAVPDTGGLNIPSNMQLFGKLDPNVRKPTAIVNDTVLTQTDIDQRMALAMALNNVNNLSAEDRDRLRMQILRQLIDETLQIQEAKTAEITVTPDEINQAYARFSQQFGKTPAAMNTFLRQVGSSEKSMRRQIEGELAWSRYLRKRVEPFVNVGDEEVTAIRNRLEAAKGTEEYNLKEIFLSANEATGQQVFNNARQIIGEIQKGQQPFEYFARSFSEASTRAVNGDLGWVRAAQLPPELQAAVGQMQVGQVAGPIQIPGGFSILYLTDKRQVLTADPRDSRLSLKQLTVKFPAGTTQAQASARAAEFAKATQAIRGCGDVQRVATALKAEVVDNDQVTIRQLPAPLQEILLKLQVGEATPPFGSPEQGVRSLVLCGREEPRSGNLPTNDQIQNQVEQQRVNLRANQKMRDLRRDAVIEYR</sequence>
<dbReference type="InterPro" id="IPR000297">
    <property type="entry name" value="PPIase_PpiC"/>
</dbReference>
<dbReference type="SUPFAM" id="SSF54534">
    <property type="entry name" value="FKBP-like"/>
    <property type="match status" value="2"/>
</dbReference>
<evidence type="ECO:0000256" key="5">
    <source>
        <dbReference type="ARBA" id="ARBA00023186"/>
    </source>
</evidence>
<proteinExistence type="predicted"/>
<feature type="chain" id="PRO_5041239313" description="Parvulin-like PPIase" evidence="10">
    <location>
        <begin position="51"/>
        <end position="475"/>
    </location>
</feature>
<dbReference type="PROSITE" id="PS50198">
    <property type="entry name" value="PPIC_PPIASE_2"/>
    <property type="match status" value="1"/>
</dbReference>
<dbReference type="GO" id="GO:0003755">
    <property type="term" value="F:peptidyl-prolyl cis-trans isomerase activity"/>
    <property type="evidence" value="ECO:0007669"/>
    <property type="project" value="UniProtKB-KW"/>
</dbReference>
<accession>A0AA40ZYS9</accession>
<dbReference type="Proteomes" id="UP000584663">
    <property type="component" value="Unassembled WGS sequence"/>
</dbReference>
<keyword evidence="14" id="KW-1185">Reference proteome</keyword>
<evidence type="ECO:0000256" key="10">
    <source>
        <dbReference type="SAM" id="SignalP"/>
    </source>
</evidence>
<evidence type="ECO:0000313" key="12">
    <source>
        <dbReference type="EMBL" id="MBB4608618.1"/>
    </source>
</evidence>
<keyword evidence="4 9" id="KW-0697">Rotamase</keyword>
<dbReference type="Pfam" id="PF09312">
    <property type="entry name" value="SurA_N"/>
    <property type="match status" value="1"/>
</dbReference>
<evidence type="ECO:0000259" key="11">
    <source>
        <dbReference type="PROSITE" id="PS50198"/>
    </source>
</evidence>
<keyword evidence="3" id="KW-0574">Periplasm</keyword>
<dbReference type="EMBL" id="JACHNX010000002">
    <property type="protein sequence ID" value="MBB4608618.1"/>
    <property type="molecule type" value="Genomic_DNA"/>
</dbReference>
<dbReference type="SUPFAM" id="SSF109998">
    <property type="entry name" value="Triger factor/SurA peptide-binding domain-like"/>
    <property type="match status" value="1"/>
</dbReference>